<evidence type="ECO:0000256" key="1">
    <source>
        <dbReference type="SAM" id="SignalP"/>
    </source>
</evidence>
<keyword evidence="3" id="KW-1185">Reference proteome</keyword>
<dbReference type="Pfam" id="PF16267">
    <property type="entry name" value="DUF4920"/>
    <property type="match status" value="1"/>
</dbReference>
<keyword evidence="1" id="KW-0732">Signal</keyword>
<dbReference type="AlphaFoldDB" id="A0A4R6TCQ8"/>
<evidence type="ECO:0000313" key="2">
    <source>
        <dbReference type="EMBL" id="TDQ19234.1"/>
    </source>
</evidence>
<comment type="caution">
    <text evidence="2">The sequence shown here is derived from an EMBL/GenBank/DDBJ whole genome shotgun (WGS) entry which is preliminary data.</text>
</comment>
<sequence length="171" mass="18896">MKKTLFLAVFALAAISFSCKQATEESVQTTYEVIGEAEVVPGNYGDIVKEEQILTPAEMVSKVENEGTFQGKITGEIKEVCTKKGCWFTMDLPDGNSMRVTFKDYGFFLPTNSQGFPIVMEGVATLTETDVETLRHYAEDQGKTKEEVEAITEPKKEITFEATGVLIKSKA</sequence>
<dbReference type="RefSeq" id="WP_133553353.1">
    <property type="nucleotide sequence ID" value="NZ_SNYF01000005.1"/>
</dbReference>
<feature type="signal peptide" evidence="1">
    <location>
        <begin position="1"/>
        <end position="22"/>
    </location>
</feature>
<dbReference type="PROSITE" id="PS51257">
    <property type="entry name" value="PROKAR_LIPOPROTEIN"/>
    <property type="match status" value="1"/>
</dbReference>
<gene>
    <name evidence="2" type="ORF">DFQ04_1053</name>
</gene>
<reference evidence="2 3" key="1">
    <citation type="submission" date="2019-03" db="EMBL/GenBank/DDBJ databases">
        <title>Genomic Encyclopedia of Type Strains, Phase III (KMG-III): the genomes of soil and plant-associated and newly described type strains.</title>
        <authorList>
            <person name="Whitman W."/>
        </authorList>
    </citation>
    <scope>NUCLEOTIDE SEQUENCE [LARGE SCALE GENOMIC DNA]</scope>
    <source>
        <strain evidence="2 3">CECT 8446</strain>
    </source>
</reference>
<dbReference type="InterPro" id="IPR032577">
    <property type="entry name" value="DUF4920"/>
</dbReference>
<protein>
    <submittedName>
        <fullName evidence="2">Uncharacterized protein DUF4920</fullName>
    </submittedName>
</protein>
<proteinExistence type="predicted"/>
<accession>A0A4R6TCQ8</accession>
<dbReference type="EMBL" id="SNYF01000005">
    <property type="protein sequence ID" value="TDQ19234.1"/>
    <property type="molecule type" value="Genomic_DNA"/>
</dbReference>
<evidence type="ECO:0000313" key="3">
    <source>
        <dbReference type="Proteomes" id="UP000294535"/>
    </source>
</evidence>
<feature type="chain" id="PRO_5020725234" evidence="1">
    <location>
        <begin position="23"/>
        <end position="171"/>
    </location>
</feature>
<name>A0A4R6TCQ8_9BACT</name>
<dbReference type="Proteomes" id="UP000294535">
    <property type="component" value="Unassembled WGS sequence"/>
</dbReference>
<organism evidence="2 3">
    <name type="scientific">Algoriphagus boseongensis</name>
    <dbReference type="NCBI Taxonomy" id="1442587"/>
    <lineage>
        <taxon>Bacteria</taxon>
        <taxon>Pseudomonadati</taxon>
        <taxon>Bacteroidota</taxon>
        <taxon>Cytophagia</taxon>
        <taxon>Cytophagales</taxon>
        <taxon>Cyclobacteriaceae</taxon>
        <taxon>Algoriphagus</taxon>
    </lineage>
</organism>
<dbReference type="OrthoDB" id="129527at2"/>